<dbReference type="InterPro" id="IPR000909">
    <property type="entry name" value="PLipase_C_PInositol-sp_X_dom"/>
</dbReference>
<dbReference type="EMBL" id="GAKP01012623">
    <property type="protein sequence ID" value="JAC46329.1"/>
    <property type="molecule type" value="Transcribed_RNA"/>
</dbReference>
<reference evidence="2" key="1">
    <citation type="journal article" date="2014" name="BMC Genomics">
        <title>Characterizing the developmental transcriptome of the oriental fruit fly, Bactrocera dorsalis (Diptera: Tephritidae) through comparative genomic analysis with Drosophila melanogaster utilizing modENCODE datasets.</title>
        <authorList>
            <person name="Geib S.M."/>
            <person name="Calla B."/>
            <person name="Hall B."/>
            <person name="Hou S."/>
            <person name="Manoukis N.C."/>
        </authorList>
    </citation>
    <scope>NUCLEOTIDE SEQUENCE</scope>
    <source>
        <strain evidence="2">Punador</strain>
    </source>
</reference>
<dbReference type="AlphaFoldDB" id="A0A034VV58"/>
<dbReference type="InterPro" id="IPR017946">
    <property type="entry name" value="PLC-like_Pdiesterase_TIM-brl"/>
</dbReference>
<gene>
    <name evidence="2" type="primary">PLCX3</name>
    <name evidence="4" type="synonym">LOC105224068</name>
</gene>
<dbReference type="PROSITE" id="PS50007">
    <property type="entry name" value="PIPLC_X_DOMAIN"/>
    <property type="match status" value="1"/>
</dbReference>
<evidence type="ECO:0000313" key="4">
    <source>
        <dbReference type="RefSeq" id="XP_011200343.1"/>
    </source>
</evidence>
<dbReference type="PANTHER" id="PTHR13593:SF113">
    <property type="entry name" value="SI:DKEY-266F7.9"/>
    <property type="match status" value="1"/>
</dbReference>
<dbReference type="SUPFAM" id="SSF51695">
    <property type="entry name" value="PLC-like phosphodiesterases"/>
    <property type="match status" value="1"/>
</dbReference>
<sequence length="316" mass="36591">MMDDDGRWMTSLPNELRDLPIINLAIPGSHDTMSYGIKSGAKPAPDAERSTRWLNFFFPWCVRRWAKTQSSSILEQLLLGVRYFDLRVCQNNDKFYFAHGLFAMEIFEPLEELKRFLLSNMGEVCILDFQHFYDMNLSHHAQLQNLLLQLFNTMLYTKFHGTITDFTLNRCSTLGTQIFLIYRRCPLPLPKEFWPSNIWPTPWPNVTSIKKLEAYLQKSLLSRKPSQGYVTQCVLTPSGKYITLRFFSSLRKTAKKVNKKLKPWIAEQIPGPFLDNESPKTNVFITDFASLDNGQFCKMVIGLNYKIESVSKIGDS</sequence>
<dbReference type="KEGG" id="bdr:105224068"/>
<dbReference type="GO" id="GO:0008081">
    <property type="term" value="F:phosphoric diester hydrolase activity"/>
    <property type="evidence" value="ECO:0007669"/>
    <property type="project" value="InterPro"/>
</dbReference>
<protein>
    <submittedName>
        <fullName evidence="2 4">PI-PLC X domain-containing protein 3</fullName>
    </submittedName>
</protein>
<dbReference type="OrthoDB" id="1046782at2759"/>
<accession>A0A034VV58</accession>
<dbReference type="GO" id="GO:0006629">
    <property type="term" value="P:lipid metabolic process"/>
    <property type="evidence" value="ECO:0007669"/>
    <property type="project" value="InterPro"/>
</dbReference>
<keyword evidence="3" id="KW-1185">Reference proteome</keyword>
<evidence type="ECO:0000313" key="3">
    <source>
        <dbReference type="Proteomes" id="UP001652620"/>
    </source>
</evidence>
<dbReference type="CDD" id="cd08616">
    <property type="entry name" value="PI-PLCXD1c"/>
    <property type="match status" value="1"/>
</dbReference>
<dbReference type="RefSeq" id="XP_011200343.2">
    <property type="nucleotide sequence ID" value="XM_011202041.3"/>
</dbReference>
<dbReference type="InterPro" id="IPR042158">
    <property type="entry name" value="PLCXD1/2/3"/>
</dbReference>
<proteinExistence type="predicted"/>
<organism evidence="2">
    <name type="scientific">Bactrocera dorsalis</name>
    <name type="common">Oriental fruit fly</name>
    <name type="synonym">Dacus dorsalis</name>
    <dbReference type="NCBI Taxonomy" id="27457"/>
    <lineage>
        <taxon>Eukaryota</taxon>
        <taxon>Metazoa</taxon>
        <taxon>Ecdysozoa</taxon>
        <taxon>Arthropoda</taxon>
        <taxon>Hexapoda</taxon>
        <taxon>Insecta</taxon>
        <taxon>Pterygota</taxon>
        <taxon>Neoptera</taxon>
        <taxon>Endopterygota</taxon>
        <taxon>Diptera</taxon>
        <taxon>Brachycera</taxon>
        <taxon>Muscomorpha</taxon>
        <taxon>Tephritoidea</taxon>
        <taxon>Tephritidae</taxon>
        <taxon>Bactrocera</taxon>
        <taxon>Bactrocera</taxon>
    </lineage>
</organism>
<dbReference type="Proteomes" id="UP001652620">
    <property type="component" value="Unplaced"/>
</dbReference>
<dbReference type="InterPro" id="IPR051057">
    <property type="entry name" value="PI-PLC_domain"/>
</dbReference>
<dbReference type="Gene3D" id="3.20.20.190">
    <property type="entry name" value="Phosphatidylinositol (PI) phosphodiesterase"/>
    <property type="match status" value="1"/>
</dbReference>
<dbReference type="PANTHER" id="PTHR13593">
    <property type="match status" value="1"/>
</dbReference>
<reference evidence="4" key="2">
    <citation type="submission" date="2022-04" db="UniProtKB">
        <authorList>
            <consortium name="RefSeq"/>
        </authorList>
    </citation>
    <scope>IDENTIFICATION</scope>
    <source>
        <strain evidence="4">Punador</strain>
    </source>
</reference>
<evidence type="ECO:0000259" key="1">
    <source>
        <dbReference type="SMART" id="SM00148"/>
    </source>
</evidence>
<dbReference type="GeneID" id="105224068"/>
<name>A0A034VV58_BACDO</name>
<dbReference type="RefSeq" id="XP_011200343.1">
    <property type="nucleotide sequence ID" value="XM_011202041.2"/>
</dbReference>
<dbReference type="SMART" id="SM00148">
    <property type="entry name" value="PLCXc"/>
    <property type="match status" value="1"/>
</dbReference>
<feature type="domain" description="Phosphatidylinositol-specific phospholipase C X" evidence="1">
    <location>
        <begin position="15"/>
        <end position="183"/>
    </location>
</feature>
<evidence type="ECO:0000313" key="2">
    <source>
        <dbReference type="EMBL" id="JAC46329.1"/>
    </source>
</evidence>